<dbReference type="InterPro" id="IPR027417">
    <property type="entry name" value="P-loop_NTPase"/>
</dbReference>
<keyword evidence="3" id="KW-1003">Cell membrane</keyword>
<protein>
    <submittedName>
        <fullName evidence="12">Xylose ABC transporter ATP-binding protein</fullName>
    </submittedName>
</protein>
<keyword evidence="4" id="KW-0997">Cell inner membrane</keyword>
<evidence type="ECO:0000256" key="5">
    <source>
        <dbReference type="ARBA" id="ARBA00022597"/>
    </source>
</evidence>
<comment type="subcellular location">
    <subcellularLocation>
        <location evidence="1">Cell membrane</location>
        <topology evidence="1">Peripheral membrane protein</topology>
    </subcellularLocation>
</comment>
<keyword evidence="2" id="KW-0813">Transport</keyword>
<keyword evidence="9" id="KW-1278">Translocase</keyword>
<gene>
    <name evidence="12" type="primary">gguA</name>
    <name evidence="12" type="ORF">GCM10011396_34480</name>
</gene>
<dbReference type="Proteomes" id="UP000637423">
    <property type="component" value="Unassembled WGS sequence"/>
</dbReference>
<evidence type="ECO:0000256" key="3">
    <source>
        <dbReference type="ARBA" id="ARBA00022475"/>
    </source>
</evidence>
<keyword evidence="7" id="KW-0547">Nucleotide-binding</keyword>
<reference evidence="12" key="1">
    <citation type="journal article" date="2014" name="Int. J. Syst. Evol. Microbiol.">
        <title>Complete genome sequence of Corynebacterium casei LMG S-19264T (=DSM 44701T), isolated from a smear-ripened cheese.</title>
        <authorList>
            <consortium name="US DOE Joint Genome Institute (JGI-PGF)"/>
            <person name="Walter F."/>
            <person name="Albersmeier A."/>
            <person name="Kalinowski J."/>
            <person name="Ruckert C."/>
        </authorList>
    </citation>
    <scope>NUCLEOTIDE SEQUENCE</scope>
    <source>
        <strain evidence="12">CGMCC 1.10998</strain>
    </source>
</reference>
<keyword evidence="5" id="KW-0762">Sugar transport</keyword>
<dbReference type="SUPFAM" id="SSF52540">
    <property type="entry name" value="P-loop containing nucleoside triphosphate hydrolases"/>
    <property type="match status" value="2"/>
</dbReference>
<dbReference type="InterPro" id="IPR053466">
    <property type="entry name" value="L-arabinose_ABC_transporter"/>
</dbReference>
<evidence type="ECO:0000256" key="7">
    <source>
        <dbReference type="ARBA" id="ARBA00022741"/>
    </source>
</evidence>
<keyword evidence="8 12" id="KW-0067">ATP-binding</keyword>
<keyword evidence="10" id="KW-0472">Membrane</keyword>
<dbReference type="InterPro" id="IPR003593">
    <property type="entry name" value="AAA+_ATPase"/>
</dbReference>
<dbReference type="InterPro" id="IPR003439">
    <property type="entry name" value="ABC_transporter-like_ATP-bd"/>
</dbReference>
<evidence type="ECO:0000256" key="10">
    <source>
        <dbReference type="ARBA" id="ARBA00023136"/>
    </source>
</evidence>
<dbReference type="CDD" id="cd03216">
    <property type="entry name" value="ABC_Carb_Monos_I"/>
    <property type="match status" value="1"/>
</dbReference>
<feature type="domain" description="ABC transporter" evidence="11">
    <location>
        <begin position="5"/>
        <end position="242"/>
    </location>
</feature>
<dbReference type="Pfam" id="PF00005">
    <property type="entry name" value="ABC_tran"/>
    <property type="match status" value="2"/>
</dbReference>
<dbReference type="PROSITE" id="PS50893">
    <property type="entry name" value="ABC_TRANSPORTER_2"/>
    <property type="match status" value="2"/>
</dbReference>
<feature type="domain" description="ABC transporter" evidence="11">
    <location>
        <begin position="263"/>
        <end position="507"/>
    </location>
</feature>
<evidence type="ECO:0000256" key="8">
    <source>
        <dbReference type="ARBA" id="ARBA00022840"/>
    </source>
</evidence>
<proteinExistence type="predicted"/>
<reference evidence="12" key="2">
    <citation type="submission" date="2020-09" db="EMBL/GenBank/DDBJ databases">
        <authorList>
            <person name="Sun Q."/>
            <person name="Zhou Y."/>
        </authorList>
    </citation>
    <scope>NUCLEOTIDE SEQUENCE</scope>
    <source>
        <strain evidence="12">CGMCC 1.10998</strain>
    </source>
</reference>
<organism evidence="12 13">
    <name type="scientific">Undibacterium terreum</name>
    <dbReference type="NCBI Taxonomy" id="1224302"/>
    <lineage>
        <taxon>Bacteria</taxon>
        <taxon>Pseudomonadati</taxon>
        <taxon>Pseudomonadota</taxon>
        <taxon>Betaproteobacteria</taxon>
        <taxon>Burkholderiales</taxon>
        <taxon>Oxalobacteraceae</taxon>
        <taxon>Undibacterium</taxon>
    </lineage>
</organism>
<accession>A0A916URF3</accession>
<dbReference type="AlphaFoldDB" id="A0A916URF3"/>
<dbReference type="CDD" id="cd03215">
    <property type="entry name" value="ABC_Carb_Monos_II"/>
    <property type="match status" value="1"/>
</dbReference>
<dbReference type="GO" id="GO:0016887">
    <property type="term" value="F:ATP hydrolysis activity"/>
    <property type="evidence" value="ECO:0007669"/>
    <property type="project" value="InterPro"/>
</dbReference>
<evidence type="ECO:0000313" key="12">
    <source>
        <dbReference type="EMBL" id="GGC84220.1"/>
    </source>
</evidence>
<evidence type="ECO:0000256" key="6">
    <source>
        <dbReference type="ARBA" id="ARBA00022737"/>
    </source>
</evidence>
<dbReference type="InterPro" id="IPR017871">
    <property type="entry name" value="ABC_transporter-like_CS"/>
</dbReference>
<keyword evidence="6" id="KW-0677">Repeat</keyword>
<evidence type="ECO:0000256" key="2">
    <source>
        <dbReference type="ARBA" id="ARBA00022448"/>
    </source>
</evidence>
<evidence type="ECO:0000259" key="11">
    <source>
        <dbReference type="PROSITE" id="PS50893"/>
    </source>
</evidence>
<dbReference type="InterPro" id="IPR050107">
    <property type="entry name" value="ABC_carbohydrate_import_ATPase"/>
</dbReference>
<keyword evidence="13" id="KW-1185">Reference proteome</keyword>
<dbReference type="SMART" id="SM00382">
    <property type="entry name" value="AAA"/>
    <property type="match status" value="2"/>
</dbReference>
<dbReference type="RefSeq" id="WP_188567323.1">
    <property type="nucleotide sequence ID" value="NZ_BMED01000003.1"/>
</dbReference>
<comment type="caution">
    <text evidence="12">The sequence shown here is derived from an EMBL/GenBank/DDBJ whole genome shotgun (WGS) entry which is preliminary data.</text>
</comment>
<evidence type="ECO:0000256" key="1">
    <source>
        <dbReference type="ARBA" id="ARBA00004202"/>
    </source>
</evidence>
<dbReference type="FunFam" id="3.40.50.300:FF:000127">
    <property type="entry name" value="Ribose import ATP-binding protein RbsA"/>
    <property type="match status" value="1"/>
</dbReference>
<evidence type="ECO:0000313" key="13">
    <source>
        <dbReference type="Proteomes" id="UP000637423"/>
    </source>
</evidence>
<dbReference type="GO" id="GO:0005524">
    <property type="term" value="F:ATP binding"/>
    <property type="evidence" value="ECO:0007669"/>
    <property type="project" value="UniProtKB-KW"/>
</dbReference>
<dbReference type="PANTHER" id="PTHR43790">
    <property type="entry name" value="CARBOHYDRATE TRANSPORT ATP-BINDING PROTEIN MG119-RELATED"/>
    <property type="match status" value="1"/>
</dbReference>
<dbReference type="NCBIfam" id="NF040905">
    <property type="entry name" value="GguA"/>
    <property type="match status" value="1"/>
</dbReference>
<dbReference type="EMBL" id="BMED01000003">
    <property type="protein sequence ID" value="GGC84220.1"/>
    <property type="molecule type" value="Genomic_DNA"/>
</dbReference>
<name>A0A916URF3_9BURK</name>
<evidence type="ECO:0000256" key="9">
    <source>
        <dbReference type="ARBA" id="ARBA00022967"/>
    </source>
</evidence>
<sequence>MNTILEMRGIRKTFPGVKALDNVNLQVRSGEIHAIVGENGAGKSTLMKVLSGVYPHGSYSGDILYHGETRQFKDISDSEKIGIIIIHQELALVPLLSIAENLFLGNEQSKNGIIDWALAYTKTRELLQKVGLNELPNTLVNSLGVGKQQLIEIAKALSKEVKLLILDEPTASLNESDSDALLELLLELKQQGISSILISHKLNEISKVADAITVLRDGTTVESFDCRKEPISEDRIIQNMVGREMADRYPKRTPQIGETIFEVQDWRVHHPEQAERQVIKGVSFNVRKGEIVGIAGLMGAGRTELAMSIFGRSYGRNISGKVLKNGQQIDVSSIQKAIRHGLAYATEDRKGLGLILEDDIKRNVSLANLPGVSSKLVIDEGREYSVAADYRSKLKIRSSNVFQKVLNLSGGNQQKVVLSKWLFSNPDILILDEPSRGIDVGAKYEIYSIISQLAAEGKGIIMISSEMPELLGMCDRIYVMNEGNFVAEFPIAEASQEKIMRAIVKNGEGNHGK</sequence>
<dbReference type="PANTHER" id="PTHR43790:SF1">
    <property type="entry name" value="XYLOSE IMPORT ATP-BINDING PROTEIN XYLG"/>
    <property type="match status" value="1"/>
</dbReference>
<evidence type="ECO:0000256" key="4">
    <source>
        <dbReference type="ARBA" id="ARBA00022519"/>
    </source>
</evidence>
<dbReference type="Gene3D" id="3.40.50.300">
    <property type="entry name" value="P-loop containing nucleotide triphosphate hydrolases"/>
    <property type="match status" value="2"/>
</dbReference>
<dbReference type="GO" id="GO:0005886">
    <property type="term" value="C:plasma membrane"/>
    <property type="evidence" value="ECO:0007669"/>
    <property type="project" value="UniProtKB-SubCell"/>
</dbReference>
<dbReference type="PROSITE" id="PS00211">
    <property type="entry name" value="ABC_TRANSPORTER_1"/>
    <property type="match status" value="1"/>
</dbReference>